<evidence type="ECO:0000313" key="2">
    <source>
        <dbReference type="Proteomes" id="UP000035681"/>
    </source>
</evidence>
<name>A0A0K0DYY1_STRER</name>
<keyword evidence="1" id="KW-0732">Signal</keyword>
<protein>
    <submittedName>
        <fullName evidence="3 4">Uncharacterized protein</fullName>
    </submittedName>
</protein>
<dbReference type="AlphaFoldDB" id="A0A0K0DYY1"/>
<accession>A0A0K0DYY1</accession>
<organism evidence="3">
    <name type="scientific">Strongyloides stercoralis</name>
    <name type="common">Threadworm</name>
    <dbReference type="NCBI Taxonomy" id="6248"/>
    <lineage>
        <taxon>Eukaryota</taxon>
        <taxon>Metazoa</taxon>
        <taxon>Ecdysozoa</taxon>
        <taxon>Nematoda</taxon>
        <taxon>Chromadorea</taxon>
        <taxon>Rhabditida</taxon>
        <taxon>Tylenchina</taxon>
        <taxon>Panagrolaimomorpha</taxon>
        <taxon>Strongyloidoidea</taxon>
        <taxon>Strongyloididae</taxon>
        <taxon>Strongyloides</taxon>
    </lineage>
</organism>
<evidence type="ECO:0000313" key="3">
    <source>
        <dbReference type="WBParaSite" id="SSTP_0000244800.1"/>
    </source>
</evidence>
<keyword evidence="2" id="KW-1185">Reference proteome</keyword>
<evidence type="ECO:0000313" key="4">
    <source>
        <dbReference type="WBParaSite" id="TCONS_00013180.p1"/>
    </source>
</evidence>
<evidence type="ECO:0000256" key="1">
    <source>
        <dbReference type="SAM" id="SignalP"/>
    </source>
</evidence>
<feature type="signal peptide" evidence="1">
    <location>
        <begin position="1"/>
        <end position="19"/>
    </location>
</feature>
<dbReference type="WBParaSite" id="SSTP_0000244800.1">
    <property type="protein sequence ID" value="SSTP_0000244800.1"/>
    <property type="gene ID" value="SSTP_0000244800"/>
</dbReference>
<feature type="chain" id="PRO_5005327256" evidence="1">
    <location>
        <begin position="20"/>
        <end position="139"/>
    </location>
</feature>
<proteinExistence type="predicted"/>
<sequence length="139" mass="16209">MYLLNTWIFVFAITLLATGYKVHCPKEGGCIIYMKPYEPEYYNTFLSLLDTETLSLGFIVEDYKDVYDCNMVTQRIKKNVKPKILLKFAKQLGTFTPRLPISLKLAPKLKGLLSETYNSNLTKEDNKNLIRRFLTFIHK</sequence>
<reference evidence="3" key="1">
    <citation type="submission" date="2015-08" db="UniProtKB">
        <authorList>
            <consortium name="WormBaseParasite"/>
        </authorList>
    </citation>
    <scope>IDENTIFICATION</scope>
</reference>
<dbReference type="Proteomes" id="UP000035681">
    <property type="component" value="Unplaced"/>
</dbReference>
<dbReference type="WBParaSite" id="TCONS_00013180.p1">
    <property type="protein sequence ID" value="TCONS_00013180.p1"/>
    <property type="gene ID" value="XLOC_008980"/>
</dbReference>